<comment type="caution">
    <text evidence="1">The sequence shown here is derived from an EMBL/GenBank/DDBJ whole genome shotgun (WGS) entry which is preliminary data.</text>
</comment>
<accession>A0A0C2YZ56</accession>
<dbReference type="STRING" id="272627.CCC_01529"/>
<dbReference type="EMBL" id="JXSL01000019">
    <property type="protein sequence ID" value="KIM00374.1"/>
    <property type="molecule type" value="Genomic_DNA"/>
</dbReference>
<evidence type="ECO:0000313" key="2">
    <source>
        <dbReference type="Proteomes" id="UP000031971"/>
    </source>
</evidence>
<gene>
    <name evidence="1" type="ORF">CCC_01529</name>
</gene>
<sequence length="102" mass="11002">MHAQVSSARANVAYDNFRHCESSLPLPVQAAQHCGYCENVIWLTQSISEPVCPSERWSVFTANPTSGSMAVPPPIGYSGSIAGQSVKPQCLGHILRPLPDRP</sequence>
<protein>
    <submittedName>
        <fullName evidence="1">Uncharacterized protein</fullName>
    </submittedName>
</protein>
<reference evidence="1 2" key="1">
    <citation type="submission" date="2015-01" db="EMBL/GenBank/DDBJ databases">
        <title>Genome Sequence of Magnetospirillum magnetotacticum Strain MS-1.</title>
        <authorList>
            <person name="Marinov G.K."/>
            <person name="Smalley M.D."/>
            <person name="DeSalvo G."/>
        </authorList>
    </citation>
    <scope>NUCLEOTIDE SEQUENCE [LARGE SCALE GENOMIC DNA]</scope>
    <source>
        <strain evidence="1 2">MS-1</strain>
    </source>
</reference>
<keyword evidence="2" id="KW-1185">Reference proteome</keyword>
<dbReference type="AlphaFoldDB" id="A0A0C2YZ56"/>
<organism evidence="1 2">
    <name type="scientific">Paramagnetospirillum magnetotacticum MS-1</name>
    <dbReference type="NCBI Taxonomy" id="272627"/>
    <lineage>
        <taxon>Bacteria</taxon>
        <taxon>Pseudomonadati</taxon>
        <taxon>Pseudomonadota</taxon>
        <taxon>Alphaproteobacteria</taxon>
        <taxon>Rhodospirillales</taxon>
        <taxon>Magnetospirillaceae</taxon>
        <taxon>Paramagnetospirillum</taxon>
    </lineage>
</organism>
<dbReference type="Proteomes" id="UP000031971">
    <property type="component" value="Unassembled WGS sequence"/>
</dbReference>
<name>A0A0C2YZ56_PARME</name>
<evidence type="ECO:0000313" key="1">
    <source>
        <dbReference type="EMBL" id="KIM00374.1"/>
    </source>
</evidence>
<proteinExistence type="predicted"/>